<feature type="compositionally biased region" description="Low complexity" evidence="1">
    <location>
        <begin position="182"/>
        <end position="224"/>
    </location>
</feature>
<keyword evidence="2" id="KW-0472">Membrane</keyword>
<feature type="compositionally biased region" description="Pro residues" evidence="1">
    <location>
        <begin position="171"/>
        <end position="181"/>
    </location>
</feature>
<gene>
    <name evidence="3" type="ORF">K458DRAFT_406912</name>
</gene>
<accession>A0A6G1IR69</accession>
<feature type="transmembrane region" description="Helical" evidence="2">
    <location>
        <begin position="121"/>
        <end position="142"/>
    </location>
</feature>
<name>A0A6G1IR69_9PLEO</name>
<feature type="compositionally biased region" description="Basic and acidic residues" evidence="1">
    <location>
        <begin position="24"/>
        <end position="35"/>
    </location>
</feature>
<sequence length="412" mass="44466">MYHWFRFKYTQPSCASGSSIGVERTSRLPRCERVDPSTSQKRSSQHRSDQIISRSWPGTTLPIEEASHITDFAQPSEQRTDSEQPSRNTIISPTSRHPLYLPLIRAPPRCRLPSSMRFTALLLYITLTLFLITTTSAIPLSISHARIHIQNRQSIPDRFGNTGNEPAPVASQPPPFTPTPSPTVTASFSSSITPSPSAAQPTSTLTTGSNGNSNNGGDNLGLNPSPKPPAEELQLTSPQLDLSPGALAGIIGGGIAILIITLALSIYTYRRLRTPAITEIPIRRSKLGSRLGRRIFGSLSVANSRSTSRASSRASLTGDGREKHVEAPGWLDKGMISRPKAAWLENGMLSVPKPAFAREERERVEEGERWVGKGAISAPRPGRPASAEPLGRLSGMGMGMGYLKCGEATAFG</sequence>
<protein>
    <submittedName>
        <fullName evidence="3">Uncharacterized protein</fullName>
    </submittedName>
</protein>
<feature type="region of interest" description="Disordered" evidence="1">
    <location>
        <begin position="372"/>
        <end position="392"/>
    </location>
</feature>
<proteinExistence type="predicted"/>
<dbReference type="AlphaFoldDB" id="A0A6G1IR69"/>
<feature type="transmembrane region" description="Helical" evidence="2">
    <location>
        <begin position="246"/>
        <end position="267"/>
    </location>
</feature>
<evidence type="ECO:0000313" key="4">
    <source>
        <dbReference type="Proteomes" id="UP000799291"/>
    </source>
</evidence>
<evidence type="ECO:0000256" key="2">
    <source>
        <dbReference type="SAM" id="Phobius"/>
    </source>
</evidence>
<organism evidence="3 4">
    <name type="scientific">Lentithecium fluviatile CBS 122367</name>
    <dbReference type="NCBI Taxonomy" id="1168545"/>
    <lineage>
        <taxon>Eukaryota</taxon>
        <taxon>Fungi</taxon>
        <taxon>Dikarya</taxon>
        <taxon>Ascomycota</taxon>
        <taxon>Pezizomycotina</taxon>
        <taxon>Dothideomycetes</taxon>
        <taxon>Pleosporomycetidae</taxon>
        <taxon>Pleosporales</taxon>
        <taxon>Massarineae</taxon>
        <taxon>Lentitheciaceae</taxon>
        <taxon>Lentithecium</taxon>
    </lineage>
</organism>
<keyword evidence="2" id="KW-0812">Transmembrane</keyword>
<reference evidence="3" key="1">
    <citation type="journal article" date="2020" name="Stud. Mycol.">
        <title>101 Dothideomycetes genomes: a test case for predicting lifestyles and emergence of pathogens.</title>
        <authorList>
            <person name="Haridas S."/>
            <person name="Albert R."/>
            <person name="Binder M."/>
            <person name="Bloem J."/>
            <person name="Labutti K."/>
            <person name="Salamov A."/>
            <person name="Andreopoulos B."/>
            <person name="Baker S."/>
            <person name="Barry K."/>
            <person name="Bills G."/>
            <person name="Bluhm B."/>
            <person name="Cannon C."/>
            <person name="Castanera R."/>
            <person name="Culley D."/>
            <person name="Daum C."/>
            <person name="Ezra D."/>
            <person name="Gonzalez J."/>
            <person name="Henrissat B."/>
            <person name="Kuo A."/>
            <person name="Liang C."/>
            <person name="Lipzen A."/>
            <person name="Lutzoni F."/>
            <person name="Magnuson J."/>
            <person name="Mondo S."/>
            <person name="Nolan M."/>
            <person name="Ohm R."/>
            <person name="Pangilinan J."/>
            <person name="Park H.-J."/>
            <person name="Ramirez L."/>
            <person name="Alfaro M."/>
            <person name="Sun H."/>
            <person name="Tritt A."/>
            <person name="Yoshinaga Y."/>
            <person name="Zwiers L.-H."/>
            <person name="Turgeon B."/>
            <person name="Goodwin S."/>
            <person name="Spatafora J."/>
            <person name="Crous P."/>
            <person name="Grigoriev I."/>
        </authorList>
    </citation>
    <scope>NUCLEOTIDE SEQUENCE</scope>
    <source>
        <strain evidence="3">CBS 122367</strain>
    </source>
</reference>
<dbReference type="OrthoDB" id="3800286at2759"/>
<keyword evidence="2" id="KW-1133">Transmembrane helix</keyword>
<feature type="region of interest" description="Disordered" evidence="1">
    <location>
        <begin position="14"/>
        <end position="51"/>
    </location>
</feature>
<dbReference type="Proteomes" id="UP000799291">
    <property type="component" value="Unassembled WGS sequence"/>
</dbReference>
<evidence type="ECO:0000313" key="3">
    <source>
        <dbReference type="EMBL" id="KAF2680744.1"/>
    </source>
</evidence>
<evidence type="ECO:0000256" key="1">
    <source>
        <dbReference type="SAM" id="MobiDB-lite"/>
    </source>
</evidence>
<dbReference type="EMBL" id="MU005594">
    <property type="protein sequence ID" value="KAF2680744.1"/>
    <property type="molecule type" value="Genomic_DNA"/>
</dbReference>
<feature type="region of interest" description="Disordered" evidence="1">
    <location>
        <begin position="155"/>
        <end position="234"/>
    </location>
</feature>
<keyword evidence="4" id="KW-1185">Reference proteome</keyword>